<sequence length="180" mass="19835">MVRPWEGAVNSCSWKKTGSLMSFWAAGKGLSVAVLTGLWVVLAAPQAHASVTASPEGMWLVQEKDGIFSIAPCPSDSGRLCGRLVGMDYTDAEPEKDVWGRSECGLEIISDMKRRRNGRWHGRILDPRGGRTYQASMWLADADTLKLRGYLGLTIFGETQTWKRVTSPAIGERCRMKKSG</sequence>
<evidence type="ECO:0000259" key="1">
    <source>
        <dbReference type="Pfam" id="PF09917"/>
    </source>
</evidence>
<dbReference type="Gene3D" id="2.40.128.520">
    <property type="match status" value="1"/>
</dbReference>
<organism evidence="2 3">
    <name type="scientific">Bombella mellum</name>
    <dbReference type="NCBI Taxonomy" id="2039288"/>
    <lineage>
        <taxon>Bacteria</taxon>
        <taxon>Pseudomonadati</taxon>
        <taxon>Pseudomonadota</taxon>
        <taxon>Alphaproteobacteria</taxon>
        <taxon>Acetobacterales</taxon>
        <taxon>Acetobacteraceae</taxon>
        <taxon>Bombella</taxon>
    </lineage>
</organism>
<proteinExistence type="predicted"/>
<dbReference type="PANTHER" id="PTHR36919">
    <property type="entry name" value="BLR1215 PROTEIN"/>
    <property type="match status" value="1"/>
</dbReference>
<comment type="caution">
    <text evidence="2">The sequence shown here is derived from an EMBL/GenBank/DDBJ whole genome shotgun (WGS) entry which is preliminary data.</text>
</comment>
<dbReference type="PANTHER" id="PTHR36919:SF3">
    <property type="entry name" value="BLL5882 PROTEIN"/>
    <property type="match status" value="1"/>
</dbReference>
<name>A0ABR5ZS62_9PROT</name>
<feature type="domain" description="DUF2147" evidence="1">
    <location>
        <begin position="57"/>
        <end position="164"/>
    </location>
</feature>
<accession>A0ABR5ZS62</accession>
<evidence type="ECO:0000313" key="2">
    <source>
        <dbReference type="EMBL" id="MBA5727159.1"/>
    </source>
</evidence>
<protein>
    <recommendedName>
        <fullName evidence="1">DUF2147 domain-containing protein</fullName>
    </recommendedName>
</protein>
<keyword evidence="3" id="KW-1185">Reference proteome</keyword>
<reference evidence="2 3" key="1">
    <citation type="submission" date="2017-10" db="EMBL/GenBank/DDBJ databases">
        <authorList>
            <person name="Jakob F."/>
        </authorList>
    </citation>
    <scope>NUCLEOTIDE SEQUENCE [LARGE SCALE GENOMIC DNA]</scope>
    <source>
        <strain evidence="2 3">TMW 2.1889</strain>
    </source>
</reference>
<gene>
    <name evidence="2" type="ORF">CPA56_04015</name>
</gene>
<dbReference type="InterPro" id="IPR019223">
    <property type="entry name" value="DUF2147"/>
</dbReference>
<dbReference type="Pfam" id="PF09917">
    <property type="entry name" value="DUF2147"/>
    <property type="match status" value="1"/>
</dbReference>
<dbReference type="EMBL" id="PDLY01000002">
    <property type="protein sequence ID" value="MBA5727159.1"/>
    <property type="molecule type" value="Genomic_DNA"/>
</dbReference>
<evidence type="ECO:0000313" key="3">
    <source>
        <dbReference type="Proteomes" id="UP000765338"/>
    </source>
</evidence>
<dbReference type="Proteomes" id="UP000765338">
    <property type="component" value="Unassembled WGS sequence"/>
</dbReference>